<dbReference type="RefSeq" id="WP_162335454.1">
    <property type="nucleotide sequence ID" value="NZ_CP048113.1"/>
</dbReference>
<dbReference type="CDD" id="cd24055">
    <property type="entry name" value="ASKHA_NBD_ChPPX-like"/>
    <property type="match status" value="1"/>
</dbReference>
<dbReference type="Gene3D" id="3.30.420.40">
    <property type="match status" value="1"/>
</dbReference>
<dbReference type="SUPFAM" id="SSF53067">
    <property type="entry name" value="Actin-like ATPase domain"/>
    <property type="match status" value="2"/>
</dbReference>
<evidence type="ECO:0000313" key="2">
    <source>
        <dbReference type="EMBL" id="QHS63738.1"/>
    </source>
</evidence>
<dbReference type="Pfam" id="PF02541">
    <property type="entry name" value="Ppx-GppA"/>
    <property type="match status" value="1"/>
</dbReference>
<sequence length="304" mass="33100">MRAAVIDIGTNTFHLIIADLTHGGADILYRTTVPVLLGQGRINENMIIPEAFERGIKTLEEFHRQIIAHDVAIVKATATSAVRSATNGQAFVDKAKETGIDIEIISGDQEAAYIFNGVQATGVIQQTSLVMDIGGGSTEFIIGNEQGIVWKKSYNIGAARLMQAYFHSDPMSESDHHAITTLLDQTLDELKTVCAQYRPAALIGSAGAFESFAALLNNGEEVRAIATMPLDIAGYKALSARLIASTHEERVHMKGLISLRVDMIVIAAILTNYVLEHIPFKTLHLSTYDLKMGILYALKTQYGK</sequence>
<name>A0A6B9ZN72_9BACT</name>
<dbReference type="Gene3D" id="3.30.420.150">
    <property type="entry name" value="Exopolyphosphatase. Domain 2"/>
    <property type="match status" value="1"/>
</dbReference>
<evidence type="ECO:0000313" key="3">
    <source>
        <dbReference type="Proteomes" id="UP000476411"/>
    </source>
</evidence>
<dbReference type="PANTHER" id="PTHR30005">
    <property type="entry name" value="EXOPOLYPHOSPHATASE"/>
    <property type="match status" value="1"/>
</dbReference>
<proteinExistence type="predicted"/>
<reference evidence="2 3" key="1">
    <citation type="submission" date="2020-01" db="EMBL/GenBank/DDBJ databases">
        <title>Complete genome sequence of Chitinophaga sp. H33E-04 isolated from quinoa roots.</title>
        <authorList>
            <person name="Weon H.-Y."/>
            <person name="Lee S.A."/>
        </authorList>
    </citation>
    <scope>NUCLEOTIDE SEQUENCE [LARGE SCALE GENOMIC DNA]</scope>
    <source>
        <strain evidence="2 3">H33E-04</strain>
    </source>
</reference>
<dbReference type="InterPro" id="IPR043129">
    <property type="entry name" value="ATPase_NBD"/>
</dbReference>
<keyword evidence="3" id="KW-1185">Reference proteome</keyword>
<dbReference type="EMBL" id="CP048113">
    <property type="protein sequence ID" value="QHS63738.1"/>
    <property type="molecule type" value="Genomic_DNA"/>
</dbReference>
<gene>
    <name evidence="2" type="ORF">GWR21_30405</name>
</gene>
<dbReference type="InterPro" id="IPR050273">
    <property type="entry name" value="GppA/Ppx_hydrolase"/>
</dbReference>
<organism evidence="2 3">
    <name type="scientific">Chitinophaga agri</name>
    <dbReference type="NCBI Taxonomy" id="2703787"/>
    <lineage>
        <taxon>Bacteria</taxon>
        <taxon>Pseudomonadati</taxon>
        <taxon>Bacteroidota</taxon>
        <taxon>Chitinophagia</taxon>
        <taxon>Chitinophagales</taxon>
        <taxon>Chitinophagaceae</taxon>
        <taxon>Chitinophaga</taxon>
    </lineage>
</organism>
<evidence type="ECO:0000259" key="1">
    <source>
        <dbReference type="Pfam" id="PF02541"/>
    </source>
</evidence>
<dbReference type="PANTHER" id="PTHR30005:SF0">
    <property type="entry name" value="RETROGRADE REGULATION PROTEIN 2"/>
    <property type="match status" value="1"/>
</dbReference>
<feature type="domain" description="Ppx/GppA phosphatase N-terminal" evidence="1">
    <location>
        <begin position="17"/>
        <end position="297"/>
    </location>
</feature>
<dbReference type="KEGG" id="chih:GWR21_30405"/>
<dbReference type="GO" id="GO:0016462">
    <property type="term" value="F:pyrophosphatase activity"/>
    <property type="evidence" value="ECO:0007669"/>
    <property type="project" value="TreeGrafter"/>
</dbReference>
<protein>
    <submittedName>
        <fullName evidence="2">Exopolyphosphatase</fullName>
    </submittedName>
</protein>
<dbReference type="InterPro" id="IPR003695">
    <property type="entry name" value="Ppx_GppA_N"/>
</dbReference>
<accession>A0A6B9ZN72</accession>
<dbReference type="Proteomes" id="UP000476411">
    <property type="component" value="Chromosome"/>
</dbReference>
<dbReference type="AlphaFoldDB" id="A0A6B9ZN72"/>